<proteinExistence type="predicted"/>
<evidence type="ECO:0000256" key="3">
    <source>
        <dbReference type="PROSITE-ProRule" id="PRU00221"/>
    </source>
</evidence>
<dbReference type="InterPro" id="IPR001680">
    <property type="entry name" value="WD40_rpt"/>
</dbReference>
<feature type="repeat" description="WD" evidence="3">
    <location>
        <begin position="385"/>
        <end position="426"/>
    </location>
</feature>
<dbReference type="PROSITE" id="PS00678">
    <property type="entry name" value="WD_REPEATS_1"/>
    <property type="match status" value="2"/>
</dbReference>
<dbReference type="InterPro" id="IPR015943">
    <property type="entry name" value="WD40/YVTN_repeat-like_dom_sf"/>
</dbReference>
<dbReference type="InterPro" id="IPR019775">
    <property type="entry name" value="WD40_repeat_CS"/>
</dbReference>
<dbReference type="PRINTS" id="PR00320">
    <property type="entry name" value="GPROTEINBRPT"/>
</dbReference>
<feature type="repeat" description="WD" evidence="3">
    <location>
        <begin position="469"/>
        <end position="510"/>
    </location>
</feature>
<dbReference type="InterPro" id="IPR036322">
    <property type="entry name" value="WD40_repeat_dom_sf"/>
</dbReference>
<gene>
    <name evidence="5" type="ORF">V5E97_14735</name>
</gene>
<evidence type="ECO:0000256" key="2">
    <source>
        <dbReference type="ARBA" id="ARBA00022737"/>
    </source>
</evidence>
<feature type="repeat" description="WD" evidence="3">
    <location>
        <begin position="343"/>
        <end position="384"/>
    </location>
</feature>
<dbReference type="SUPFAM" id="SSF50978">
    <property type="entry name" value="WD40 repeat-like"/>
    <property type="match status" value="1"/>
</dbReference>
<dbReference type="PROSITE" id="PS50294">
    <property type="entry name" value="WD_REPEATS_REGION"/>
    <property type="match status" value="3"/>
</dbReference>
<dbReference type="InterPro" id="IPR020472">
    <property type="entry name" value="WD40_PAC1"/>
</dbReference>
<accession>A0AAU7CRF8</accession>
<feature type="domain" description="Cytochrome C Planctomycete-type" evidence="4">
    <location>
        <begin position="80"/>
        <end position="140"/>
    </location>
</feature>
<dbReference type="PANTHER" id="PTHR19879">
    <property type="entry name" value="TRANSCRIPTION INITIATION FACTOR TFIID"/>
    <property type="match status" value="1"/>
</dbReference>
<dbReference type="InterPro" id="IPR011429">
    <property type="entry name" value="Cyt_c_Planctomycete-type"/>
</dbReference>
<feature type="repeat" description="WD" evidence="3">
    <location>
        <begin position="427"/>
        <end position="468"/>
    </location>
</feature>
<sequence length="587" mass="63000">MSRFRRLGTAHHRRPRMVGHAHPTIAFATNAKAIEREKGRCAARGGLGLIAMLAVLVPTAWSDETPTYERDIKPLFAKRCTVCHNKKKVGDLDISGGLALDSFEAAVAGTKARKVIVPGRSQESELLMRLNEDDEDTRMPLLEKPLPAAQRDLVRHWIDAGAPRGVEVAETVASSEKKARRIVRSLDVILGTDRTIPPKTDGFGNGGPLQVVLKVGPLPAISALTFRGDGRQLAVGTHGAVVLWDLADARPALVLTDIPGPVHALVFSRDGKQLVIGAGMPARTGSVRVYSVPDGTLLHDFAGHDDVVFGLAIRPDGGQLASASFDQTVRLWNLATGRPEGVFTGHSDFVYDVAYAPDGHSILSVSKDRTIKLIDAKTLKEKRTYSSHNEDVMALAVQPGGTKFVSSGLEPQLRWWGLDDEKPANRIGGHGGPVHQLAFSGNGKLLISAGGDSSVRLWNGTSGTLQRKLSGPTEWQYAVALSDDASLAAAGGWDGIVRVWDADSGKLRATLLQPPSSSPASVDWLALTPKGYLQASPELRDLVRWQVGGTDVDGAIPWTVFGQQEEVAHQLRGKPVAEPIFPSPKPQ</sequence>
<dbReference type="RefSeq" id="WP_406700089.1">
    <property type="nucleotide sequence ID" value="NZ_CP155447.1"/>
</dbReference>
<evidence type="ECO:0000256" key="1">
    <source>
        <dbReference type="ARBA" id="ARBA00022574"/>
    </source>
</evidence>
<dbReference type="EMBL" id="CP155447">
    <property type="protein sequence ID" value="XBH07246.1"/>
    <property type="molecule type" value="Genomic_DNA"/>
</dbReference>
<dbReference type="SMART" id="SM00320">
    <property type="entry name" value="WD40"/>
    <property type="match status" value="7"/>
</dbReference>
<organism evidence="5">
    <name type="scientific">Singulisphaera sp. Ch08</name>
    <dbReference type="NCBI Taxonomy" id="3120278"/>
    <lineage>
        <taxon>Bacteria</taxon>
        <taxon>Pseudomonadati</taxon>
        <taxon>Planctomycetota</taxon>
        <taxon>Planctomycetia</taxon>
        <taxon>Isosphaerales</taxon>
        <taxon>Isosphaeraceae</taxon>
        <taxon>Singulisphaera</taxon>
    </lineage>
</organism>
<evidence type="ECO:0000313" key="5">
    <source>
        <dbReference type="EMBL" id="XBH07246.1"/>
    </source>
</evidence>
<name>A0AAU7CRF8_9BACT</name>
<dbReference type="PROSITE" id="PS50082">
    <property type="entry name" value="WD_REPEATS_2"/>
    <property type="match status" value="5"/>
</dbReference>
<evidence type="ECO:0000259" key="4">
    <source>
        <dbReference type="Pfam" id="PF07635"/>
    </source>
</evidence>
<dbReference type="AlphaFoldDB" id="A0AAU7CRF8"/>
<dbReference type="PANTHER" id="PTHR19879:SF9">
    <property type="entry name" value="TRANSCRIPTION INITIATION FACTOR TFIID SUBUNIT 5"/>
    <property type="match status" value="1"/>
</dbReference>
<protein>
    <submittedName>
        <fullName evidence="5">C-type cytochrome domain-containing protein</fullName>
    </submittedName>
</protein>
<dbReference type="CDD" id="cd00200">
    <property type="entry name" value="WD40"/>
    <property type="match status" value="1"/>
</dbReference>
<reference evidence="5" key="1">
    <citation type="submission" date="2024-05" db="EMBL/GenBank/DDBJ databases">
        <title>Planctomycetes of the genus Singulisphaera possess chitinolytic capabilities.</title>
        <authorList>
            <person name="Ivanova A."/>
        </authorList>
    </citation>
    <scope>NUCLEOTIDE SEQUENCE</scope>
    <source>
        <strain evidence="5">Ch08T</strain>
    </source>
</reference>
<keyword evidence="2" id="KW-0677">Repeat</keyword>
<keyword evidence="1 3" id="KW-0853">WD repeat</keyword>
<dbReference type="Pfam" id="PF07635">
    <property type="entry name" value="PSCyt1"/>
    <property type="match status" value="1"/>
</dbReference>
<dbReference type="Pfam" id="PF00400">
    <property type="entry name" value="WD40"/>
    <property type="match status" value="5"/>
</dbReference>
<dbReference type="Gene3D" id="2.130.10.10">
    <property type="entry name" value="YVTN repeat-like/Quinoprotein amine dehydrogenase"/>
    <property type="match status" value="2"/>
</dbReference>
<feature type="repeat" description="WD" evidence="3">
    <location>
        <begin position="301"/>
        <end position="342"/>
    </location>
</feature>